<accession>A0A919ICW6</accession>
<evidence type="ECO:0000313" key="2">
    <source>
        <dbReference type="EMBL" id="GID63459.1"/>
    </source>
</evidence>
<sequence>MTGFLVFAIVLTALLWAFARFGAWVKRKGIGGGIMGPIDEVYRPTADLSRRETAIHEQRVLPPRPGDDAPRTGLR</sequence>
<protein>
    <submittedName>
        <fullName evidence="2">Uncharacterized protein</fullName>
    </submittedName>
</protein>
<dbReference type="AlphaFoldDB" id="A0A919ICW6"/>
<keyword evidence="3" id="KW-1185">Reference proteome</keyword>
<comment type="caution">
    <text evidence="2">The sequence shown here is derived from an EMBL/GenBank/DDBJ whole genome shotgun (WGS) entry which is preliminary data.</text>
</comment>
<dbReference type="RefSeq" id="WP_203738912.1">
    <property type="nucleotide sequence ID" value="NZ_BAAAUC010000011.1"/>
</dbReference>
<gene>
    <name evidence="2" type="ORF">Acy02nite_13400</name>
</gene>
<feature type="region of interest" description="Disordered" evidence="1">
    <location>
        <begin position="53"/>
        <end position="75"/>
    </location>
</feature>
<evidence type="ECO:0000256" key="1">
    <source>
        <dbReference type="SAM" id="MobiDB-lite"/>
    </source>
</evidence>
<evidence type="ECO:0000313" key="3">
    <source>
        <dbReference type="Proteomes" id="UP000619479"/>
    </source>
</evidence>
<reference evidence="2" key="1">
    <citation type="submission" date="2021-01" db="EMBL/GenBank/DDBJ databases">
        <title>Whole genome shotgun sequence of Actinoplanes cyaneus NBRC 14990.</title>
        <authorList>
            <person name="Komaki H."/>
            <person name="Tamura T."/>
        </authorList>
    </citation>
    <scope>NUCLEOTIDE SEQUENCE</scope>
    <source>
        <strain evidence="2">NBRC 14990</strain>
    </source>
</reference>
<dbReference type="EMBL" id="BOMH01000009">
    <property type="protein sequence ID" value="GID63459.1"/>
    <property type="molecule type" value="Genomic_DNA"/>
</dbReference>
<name>A0A919ICW6_9ACTN</name>
<dbReference type="Proteomes" id="UP000619479">
    <property type="component" value="Unassembled WGS sequence"/>
</dbReference>
<organism evidence="2 3">
    <name type="scientific">Actinoplanes cyaneus</name>
    <dbReference type="NCBI Taxonomy" id="52696"/>
    <lineage>
        <taxon>Bacteria</taxon>
        <taxon>Bacillati</taxon>
        <taxon>Actinomycetota</taxon>
        <taxon>Actinomycetes</taxon>
        <taxon>Micromonosporales</taxon>
        <taxon>Micromonosporaceae</taxon>
        <taxon>Actinoplanes</taxon>
    </lineage>
</organism>
<proteinExistence type="predicted"/>